<dbReference type="InterPro" id="IPR036737">
    <property type="entry name" value="OmpA-like_sf"/>
</dbReference>
<evidence type="ECO:0000256" key="1">
    <source>
        <dbReference type="ARBA" id="ARBA00004442"/>
    </source>
</evidence>
<dbReference type="InterPro" id="IPR050330">
    <property type="entry name" value="Bact_OuterMem_StrucFunc"/>
</dbReference>
<evidence type="ECO:0000256" key="2">
    <source>
        <dbReference type="ARBA" id="ARBA00023136"/>
    </source>
</evidence>
<keyword evidence="7" id="KW-1185">Reference proteome</keyword>
<dbReference type="PROSITE" id="PS51123">
    <property type="entry name" value="OMPA_2"/>
    <property type="match status" value="1"/>
</dbReference>
<evidence type="ECO:0000256" key="4">
    <source>
        <dbReference type="PROSITE-ProRule" id="PRU00473"/>
    </source>
</evidence>
<dbReference type="EMBL" id="JAWIIJ010000005">
    <property type="protein sequence ID" value="MDV2078854.1"/>
    <property type="molecule type" value="Genomic_DNA"/>
</dbReference>
<dbReference type="InterPro" id="IPR006664">
    <property type="entry name" value="OMP_bac"/>
</dbReference>
<keyword evidence="3" id="KW-0998">Cell outer membrane</keyword>
<feature type="domain" description="OmpA-like" evidence="5">
    <location>
        <begin position="130"/>
        <end position="244"/>
    </location>
</feature>
<dbReference type="PANTHER" id="PTHR30329">
    <property type="entry name" value="STATOR ELEMENT OF FLAGELLAR MOTOR COMPLEX"/>
    <property type="match status" value="1"/>
</dbReference>
<evidence type="ECO:0000259" key="5">
    <source>
        <dbReference type="PROSITE" id="PS51123"/>
    </source>
</evidence>
<proteinExistence type="predicted"/>
<sequence>MSHNRHIHRVQSPRLAGSLLGKVGWRSACGMLLATSLIGCSSHEPQTDTVAVARAPTAVQVEPADPAPVLDHSPIAASAANANSDNKQQQSADHPTEETEMTVLVLDNPELLAQSAHLDAAATLAADAAEEGPRKPHRLRFHYGFDKHQLSDEDEAILRQHAAYLRAHPEVTVRIHGHTDSFGAADYNTFLSRLRANAVAKLLKEEGVRDAQVQISAWGSSRPLTRPDDHSANRRLELEYHNERLAKAQ</sequence>
<comment type="subcellular location">
    <subcellularLocation>
        <location evidence="1">Cell outer membrane</location>
    </subcellularLocation>
</comment>
<reference evidence="6 7" key="1">
    <citation type="submission" date="2023-10" db="EMBL/GenBank/DDBJ databases">
        <title>Characteristics and mechanism of a salt-tolerant marine origin heterotrophic nitrifying- aerobic denitrifying bacteria Marinobacter xestospongiae HN1.</title>
        <authorList>
            <person name="Qi R."/>
        </authorList>
    </citation>
    <scope>NUCLEOTIDE SEQUENCE [LARGE SCALE GENOMIC DNA]</scope>
    <source>
        <strain evidence="6 7">HN1</strain>
    </source>
</reference>
<evidence type="ECO:0000313" key="7">
    <source>
        <dbReference type="Proteomes" id="UP001269819"/>
    </source>
</evidence>
<dbReference type="Proteomes" id="UP001269819">
    <property type="component" value="Unassembled WGS sequence"/>
</dbReference>
<accession>A0ABU3VX53</accession>
<dbReference type="Gene3D" id="3.30.1330.60">
    <property type="entry name" value="OmpA-like domain"/>
    <property type="match status" value="1"/>
</dbReference>
<organism evidence="6 7">
    <name type="scientific">Marinobacter xestospongiae</name>
    <dbReference type="NCBI Taxonomy" id="994319"/>
    <lineage>
        <taxon>Bacteria</taxon>
        <taxon>Pseudomonadati</taxon>
        <taxon>Pseudomonadota</taxon>
        <taxon>Gammaproteobacteria</taxon>
        <taxon>Pseudomonadales</taxon>
        <taxon>Marinobacteraceae</taxon>
        <taxon>Marinobacter</taxon>
    </lineage>
</organism>
<dbReference type="SUPFAM" id="SSF103088">
    <property type="entry name" value="OmpA-like"/>
    <property type="match status" value="1"/>
</dbReference>
<comment type="caution">
    <text evidence="6">The sequence shown here is derived from an EMBL/GenBank/DDBJ whole genome shotgun (WGS) entry which is preliminary data.</text>
</comment>
<evidence type="ECO:0000313" key="6">
    <source>
        <dbReference type="EMBL" id="MDV2078854.1"/>
    </source>
</evidence>
<dbReference type="CDD" id="cd07185">
    <property type="entry name" value="OmpA_C-like"/>
    <property type="match status" value="1"/>
</dbReference>
<dbReference type="PANTHER" id="PTHR30329:SF21">
    <property type="entry name" value="LIPOPROTEIN YIAD-RELATED"/>
    <property type="match status" value="1"/>
</dbReference>
<dbReference type="Pfam" id="PF00691">
    <property type="entry name" value="OmpA"/>
    <property type="match status" value="1"/>
</dbReference>
<name>A0ABU3VX53_9GAMM</name>
<protein>
    <submittedName>
        <fullName evidence="6">OmpA family protein</fullName>
    </submittedName>
</protein>
<dbReference type="InterPro" id="IPR006665">
    <property type="entry name" value="OmpA-like"/>
</dbReference>
<dbReference type="PRINTS" id="PR01021">
    <property type="entry name" value="OMPADOMAIN"/>
</dbReference>
<evidence type="ECO:0000256" key="3">
    <source>
        <dbReference type="ARBA" id="ARBA00023237"/>
    </source>
</evidence>
<keyword evidence="2 4" id="KW-0472">Membrane</keyword>
<gene>
    <name evidence="6" type="ORF">RYS15_09160</name>
</gene>
<dbReference type="RefSeq" id="WP_316973530.1">
    <property type="nucleotide sequence ID" value="NZ_JAWIIJ010000005.1"/>
</dbReference>